<dbReference type="Proteomes" id="UP000249526">
    <property type="component" value="Unassembled WGS sequence"/>
</dbReference>
<dbReference type="RefSeq" id="XP_025513256.1">
    <property type="nucleotide sequence ID" value="XM_025665712.1"/>
</dbReference>
<dbReference type="GeneID" id="37169114"/>
<gene>
    <name evidence="2" type="ORF">BO85DRAFT_83157</name>
</gene>
<sequence>MKVEKHCLLPSILLGRYNDQTSAKYRVHILPNARYHALQCDNIYQPRPSMQSNRKNKYEQKDDGMVEMTPAEKKQKQERGIRK</sequence>
<evidence type="ECO:0000313" key="3">
    <source>
        <dbReference type="Proteomes" id="UP000249526"/>
    </source>
</evidence>
<feature type="compositionally biased region" description="Basic and acidic residues" evidence="1">
    <location>
        <begin position="56"/>
        <end position="83"/>
    </location>
</feature>
<feature type="region of interest" description="Disordered" evidence="1">
    <location>
        <begin position="44"/>
        <end position="83"/>
    </location>
</feature>
<evidence type="ECO:0000256" key="1">
    <source>
        <dbReference type="SAM" id="MobiDB-lite"/>
    </source>
</evidence>
<organism evidence="2 3">
    <name type="scientific">Aspergillus piperis CBS 112811</name>
    <dbReference type="NCBI Taxonomy" id="1448313"/>
    <lineage>
        <taxon>Eukaryota</taxon>
        <taxon>Fungi</taxon>
        <taxon>Dikarya</taxon>
        <taxon>Ascomycota</taxon>
        <taxon>Pezizomycotina</taxon>
        <taxon>Eurotiomycetes</taxon>
        <taxon>Eurotiomycetidae</taxon>
        <taxon>Eurotiales</taxon>
        <taxon>Aspergillaceae</taxon>
        <taxon>Aspergillus</taxon>
        <taxon>Aspergillus subgen. Circumdati</taxon>
    </lineage>
</organism>
<accession>A0A8G1QZ88</accession>
<name>A0A8G1QZ88_9EURO</name>
<dbReference type="AlphaFoldDB" id="A0A8G1QZ88"/>
<keyword evidence="3" id="KW-1185">Reference proteome</keyword>
<evidence type="ECO:0000313" key="2">
    <source>
        <dbReference type="EMBL" id="RAH55334.1"/>
    </source>
</evidence>
<reference evidence="2 3" key="1">
    <citation type="submission" date="2018-02" db="EMBL/GenBank/DDBJ databases">
        <title>The genomes of Aspergillus section Nigri reveals drivers in fungal speciation.</title>
        <authorList>
            <consortium name="DOE Joint Genome Institute"/>
            <person name="Vesth T.C."/>
            <person name="Nybo J."/>
            <person name="Theobald S."/>
            <person name="Brandl J."/>
            <person name="Frisvad J.C."/>
            <person name="Nielsen K.F."/>
            <person name="Lyhne E.K."/>
            <person name="Kogle M.E."/>
            <person name="Kuo A."/>
            <person name="Riley R."/>
            <person name="Clum A."/>
            <person name="Nolan M."/>
            <person name="Lipzen A."/>
            <person name="Salamov A."/>
            <person name="Henrissat B."/>
            <person name="Wiebenga A."/>
            <person name="De vries R.P."/>
            <person name="Grigoriev I.V."/>
            <person name="Mortensen U.H."/>
            <person name="Andersen M.R."/>
            <person name="Baker S.E."/>
        </authorList>
    </citation>
    <scope>NUCLEOTIDE SEQUENCE [LARGE SCALE GENOMIC DNA]</scope>
    <source>
        <strain evidence="2 3">CBS 112811</strain>
    </source>
</reference>
<proteinExistence type="predicted"/>
<dbReference type="EMBL" id="KZ825069">
    <property type="protein sequence ID" value="RAH55334.1"/>
    <property type="molecule type" value="Genomic_DNA"/>
</dbReference>
<protein>
    <submittedName>
        <fullName evidence="2">Uncharacterized protein</fullName>
    </submittedName>
</protein>